<name>A0A835ERH9_9POAL</name>
<dbReference type="PANTHER" id="PTHR33127:SF45">
    <property type="entry name" value="OS05G0143700 PROTEIN"/>
    <property type="match status" value="1"/>
</dbReference>
<evidence type="ECO:0000313" key="3">
    <source>
        <dbReference type="Proteomes" id="UP000636709"/>
    </source>
</evidence>
<proteinExistence type="predicted"/>
<feature type="domain" description="KIB1-4 beta-propeller" evidence="1">
    <location>
        <begin position="44"/>
        <end position="274"/>
    </location>
</feature>
<gene>
    <name evidence="2" type="ORF">HU200_031122</name>
</gene>
<dbReference type="AlphaFoldDB" id="A0A835ERH9"/>
<evidence type="ECO:0000259" key="1">
    <source>
        <dbReference type="Pfam" id="PF03478"/>
    </source>
</evidence>
<dbReference type="Proteomes" id="UP000636709">
    <property type="component" value="Unassembled WGS sequence"/>
</dbReference>
<sequence>MEDPNPTEDPSPLTAMASSFPLLVYEDQHREPPENVVVYHQTILSVADGSTCTLQVPEMCNYTCLETPQGAMLMVGTLSSPMPCTLWNPQTGEKTTLPAMDKPLPVSCRCLLSDAVSNPDCLVLVYSFDEPELRFCHVRGGGGAWVTQSYDIGLYEIPGLQLAPERRHINNMAAVKGKFYFLESPNVMGVFSFAQSPEPHLELSTFTATMPRFICDDPHVATLSYLLESCQELFLVCLFYPGCTFESLEEVGAYRMDFAKQEWRKVTDIGDRVLSWPR</sequence>
<organism evidence="2 3">
    <name type="scientific">Digitaria exilis</name>
    <dbReference type="NCBI Taxonomy" id="1010633"/>
    <lineage>
        <taxon>Eukaryota</taxon>
        <taxon>Viridiplantae</taxon>
        <taxon>Streptophyta</taxon>
        <taxon>Embryophyta</taxon>
        <taxon>Tracheophyta</taxon>
        <taxon>Spermatophyta</taxon>
        <taxon>Magnoliopsida</taxon>
        <taxon>Liliopsida</taxon>
        <taxon>Poales</taxon>
        <taxon>Poaceae</taxon>
        <taxon>PACMAD clade</taxon>
        <taxon>Panicoideae</taxon>
        <taxon>Panicodae</taxon>
        <taxon>Paniceae</taxon>
        <taxon>Anthephorinae</taxon>
        <taxon>Digitaria</taxon>
    </lineage>
</organism>
<accession>A0A835ERH9</accession>
<evidence type="ECO:0000313" key="2">
    <source>
        <dbReference type="EMBL" id="KAF8704882.1"/>
    </source>
</evidence>
<dbReference type="InterPro" id="IPR005174">
    <property type="entry name" value="KIB1-4_b-propeller"/>
</dbReference>
<comment type="caution">
    <text evidence="2">The sequence shown here is derived from an EMBL/GenBank/DDBJ whole genome shotgun (WGS) entry which is preliminary data.</text>
</comment>
<dbReference type="EMBL" id="JACEFO010001770">
    <property type="protein sequence ID" value="KAF8704882.1"/>
    <property type="molecule type" value="Genomic_DNA"/>
</dbReference>
<protein>
    <recommendedName>
        <fullName evidence="1">KIB1-4 beta-propeller domain-containing protein</fullName>
    </recommendedName>
</protein>
<dbReference type="Pfam" id="PF03478">
    <property type="entry name" value="Beta-prop_KIB1-4"/>
    <property type="match status" value="1"/>
</dbReference>
<reference evidence="2" key="1">
    <citation type="submission" date="2020-07" db="EMBL/GenBank/DDBJ databases">
        <title>Genome sequence and genetic diversity analysis of an under-domesticated orphan crop, white fonio (Digitaria exilis).</title>
        <authorList>
            <person name="Bennetzen J.L."/>
            <person name="Chen S."/>
            <person name="Ma X."/>
            <person name="Wang X."/>
            <person name="Yssel A.E.J."/>
            <person name="Chaluvadi S.R."/>
            <person name="Johnson M."/>
            <person name="Gangashetty P."/>
            <person name="Hamidou F."/>
            <person name="Sanogo M.D."/>
            <person name="Zwaenepoel A."/>
            <person name="Wallace J."/>
            <person name="Van De Peer Y."/>
            <person name="Van Deynze A."/>
        </authorList>
    </citation>
    <scope>NUCLEOTIDE SEQUENCE</scope>
    <source>
        <tissue evidence="2">Leaves</tissue>
    </source>
</reference>
<keyword evidence="3" id="KW-1185">Reference proteome</keyword>
<dbReference type="OrthoDB" id="1863935at2759"/>
<dbReference type="PANTHER" id="PTHR33127">
    <property type="entry name" value="TRANSMEMBRANE PROTEIN"/>
    <property type="match status" value="1"/>
</dbReference>